<dbReference type="GO" id="GO:0006368">
    <property type="term" value="P:transcription elongation by RNA polymerase II"/>
    <property type="evidence" value="ECO:0007669"/>
    <property type="project" value="InterPro"/>
</dbReference>
<dbReference type="AlphaFoldDB" id="A0A1B2JDM0"/>
<keyword evidence="3" id="KW-0804">Transcription</keyword>
<evidence type="ECO:0000256" key="4">
    <source>
        <dbReference type="ARBA" id="ARBA00023242"/>
    </source>
</evidence>
<feature type="domain" description="Cell division control protein 73 C-terminal" evidence="6">
    <location>
        <begin position="206"/>
        <end position="358"/>
    </location>
</feature>
<evidence type="ECO:0000313" key="7">
    <source>
        <dbReference type="EMBL" id="ANZ76136.1"/>
    </source>
</evidence>
<comment type="similarity">
    <text evidence="2">Belongs to the CDC73 family.</text>
</comment>
<dbReference type="GO" id="GO:0016593">
    <property type="term" value="C:Cdc73/Paf1 complex"/>
    <property type="evidence" value="ECO:0007669"/>
    <property type="project" value="InterPro"/>
</dbReference>
<gene>
    <name evidence="7" type="primary">CDC73</name>
    <name evidence="7" type="ORF">ATY40_BA7502482</name>
</gene>
<evidence type="ECO:0000313" key="8">
    <source>
        <dbReference type="Proteomes" id="UP000094565"/>
    </source>
</evidence>
<evidence type="ECO:0000256" key="2">
    <source>
        <dbReference type="ARBA" id="ARBA00010427"/>
    </source>
</evidence>
<evidence type="ECO:0000256" key="3">
    <source>
        <dbReference type="ARBA" id="ARBA00023163"/>
    </source>
</evidence>
<sequence>MSEPLIDLRQAIKDNKAIGFNEGESIGNAKVLNIGDKQYSLDAPTSFVINGKAFNLKVIYQCWVFRDSSSADYITECEKENIDGISFVERSELISWLKGEITNSAFIEGEKVRITEENGKNEEETPGKKKRKLSDDPLLKEIASNERVLIDHNKVLRGLKPKDFSSVAKDCELRILREKPTNAKGSDSSGRLSTSSSSPSSSKDARNKEPIIVLSPAASSLVRMSNVKEFLQEGKFLDPSKETASSSNLLAIQRKSSRFKTPIKLLVVDNVEKLFTKSEYWDRVVAIVTTGKDWQFKNYKYKDPQILFQKFNGFYFKYKGDAVPPSVKSWNVKVLDIDRVERFSDRQVVEQFWDTVENTLVAKRYKS</sequence>
<evidence type="ECO:0000256" key="1">
    <source>
        <dbReference type="ARBA" id="ARBA00004123"/>
    </source>
</evidence>
<feature type="region of interest" description="Disordered" evidence="5">
    <location>
        <begin position="178"/>
        <end position="209"/>
    </location>
</feature>
<accession>A0A1B2JDM0</accession>
<dbReference type="PANTHER" id="PTHR12466:SF8">
    <property type="entry name" value="PARAFIBROMIN"/>
    <property type="match status" value="1"/>
</dbReference>
<dbReference type="EMBL" id="CP014585">
    <property type="protein sequence ID" value="ANZ76136.1"/>
    <property type="molecule type" value="Genomic_DNA"/>
</dbReference>
<name>A0A1B2JDM0_PICPA</name>
<dbReference type="GO" id="GO:0000993">
    <property type="term" value="F:RNA polymerase II complex binding"/>
    <property type="evidence" value="ECO:0007669"/>
    <property type="project" value="TreeGrafter"/>
</dbReference>
<dbReference type="Pfam" id="PF05179">
    <property type="entry name" value="CDC73_C"/>
    <property type="match status" value="1"/>
</dbReference>
<keyword evidence="8" id="KW-1185">Reference proteome</keyword>
<dbReference type="PANTHER" id="PTHR12466">
    <property type="entry name" value="CDC73 DOMAIN PROTEIN"/>
    <property type="match status" value="1"/>
</dbReference>
<dbReference type="Gene3D" id="3.40.50.11990">
    <property type="entry name" value="RNA polymerase II accessory factor, Cdc73 C-terminal domain"/>
    <property type="match status" value="1"/>
</dbReference>
<dbReference type="Proteomes" id="UP000094565">
    <property type="component" value="Chromosome 2"/>
</dbReference>
<feature type="compositionally biased region" description="Low complexity" evidence="5">
    <location>
        <begin position="186"/>
        <end position="202"/>
    </location>
</feature>
<evidence type="ECO:0000256" key="5">
    <source>
        <dbReference type="SAM" id="MobiDB-lite"/>
    </source>
</evidence>
<dbReference type="GO" id="GO:0032968">
    <property type="term" value="P:positive regulation of transcription elongation by RNA polymerase II"/>
    <property type="evidence" value="ECO:0007669"/>
    <property type="project" value="TreeGrafter"/>
</dbReference>
<reference evidence="7 8" key="1">
    <citation type="submission" date="2016-02" db="EMBL/GenBank/DDBJ databases">
        <title>Comparative genomic and transcriptomic foundation for Pichia pastoris.</title>
        <authorList>
            <person name="Love K.R."/>
            <person name="Shah K.A."/>
            <person name="Whittaker C.A."/>
            <person name="Wu J."/>
            <person name="Bartlett M.C."/>
            <person name="Ma D."/>
            <person name="Leeson R.L."/>
            <person name="Priest M."/>
            <person name="Young S.K."/>
            <person name="Love J.C."/>
        </authorList>
    </citation>
    <scope>NUCLEOTIDE SEQUENCE [LARGE SCALE GENOMIC DNA]</scope>
    <source>
        <strain evidence="7 8">ATCC 28485</strain>
    </source>
</reference>
<feature type="region of interest" description="Disordered" evidence="5">
    <location>
        <begin position="117"/>
        <end position="136"/>
    </location>
</feature>
<dbReference type="InterPro" id="IPR038103">
    <property type="entry name" value="CDC73_C_sf"/>
</dbReference>
<keyword evidence="4" id="KW-0539">Nucleus</keyword>
<protein>
    <submittedName>
        <fullName evidence="7">BA75_02482T0</fullName>
    </submittedName>
</protein>
<organism evidence="7 8">
    <name type="scientific">Komagataella pastoris</name>
    <name type="common">Yeast</name>
    <name type="synonym">Pichia pastoris</name>
    <dbReference type="NCBI Taxonomy" id="4922"/>
    <lineage>
        <taxon>Eukaryota</taxon>
        <taxon>Fungi</taxon>
        <taxon>Dikarya</taxon>
        <taxon>Ascomycota</taxon>
        <taxon>Saccharomycotina</taxon>
        <taxon>Pichiomycetes</taxon>
        <taxon>Pichiales</taxon>
        <taxon>Pichiaceae</taxon>
        <taxon>Komagataella</taxon>
    </lineage>
</organism>
<evidence type="ECO:0000259" key="6">
    <source>
        <dbReference type="Pfam" id="PF05179"/>
    </source>
</evidence>
<proteinExistence type="inferred from homology"/>
<dbReference type="InterPro" id="IPR007852">
    <property type="entry name" value="Cdc73/Parafibromin"/>
</dbReference>
<dbReference type="InterPro" id="IPR031336">
    <property type="entry name" value="CDC73_C"/>
</dbReference>
<dbReference type="OrthoDB" id="2186602at2759"/>
<comment type="subcellular location">
    <subcellularLocation>
        <location evidence="1">Nucleus</location>
    </subcellularLocation>
</comment>